<reference evidence="5" key="3">
    <citation type="submission" date="2025-09" db="UniProtKB">
        <authorList>
            <consortium name="Ensembl"/>
        </authorList>
    </citation>
    <scope>IDENTIFICATION</scope>
</reference>
<dbReference type="InterPro" id="IPR043504">
    <property type="entry name" value="Peptidase_S1_PA_chymotrypsin"/>
</dbReference>
<dbReference type="Pfam" id="PF00089">
    <property type="entry name" value="Trypsin"/>
    <property type="match status" value="2"/>
</dbReference>
<feature type="domain" description="Peptidase S1" evidence="4">
    <location>
        <begin position="20"/>
        <end position="210"/>
    </location>
</feature>
<dbReference type="GO" id="GO:0006508">
    <property type="term" value="P:proteolysis"/>
    <property type="evidence" value="ECO:0007669"/>
    <property type="project" value="UniProtKB-KW"/>
</dbReference>
<dbReference type="GeneTree" id="ENSGT00940000157814"/>
<dbReference type="InterPro" id="IPR018114">
    <property type="entry name" value="TRYPSIN_HIS"/>
</dbReference>
<dbReference type="GO" id="GO:0005615">
    <property type="term" value="C:extracellular space"/>
    <property type="evidence" value="ECO:0007669"/>
    <property type="project" value="TreeGrafter"/>
</dbReference>
<dbReference type="Ensembl" id="ENSSHBT00005025037.1">
    <property type="protein sequence ID" value="ENSSHBP00005021009.1"/>
    <property type="gene ID" value="ENSSHBG00005017839.1"/>
</dbReference>
<dbReference type="AlphaFoldDB" id="A0A672V306"/>
<protein>
    <recommendedName>
        <fullName evidence="4">Peptidase S1 domain-containing protein</fullName>
    </recommendedName>
</protein>
<keyword evidence="6" id="KW-1185">Reference proteome</keyword>
<dbReference type="PROSITE" id="PS00134">
    <property type="entry name" value="TRYPSIN_HIS"/>
    <property type="match status" value="1"/>
</dbReference>
<reference evidence="5 6" key="1">
    <citation type="submission" date="2019-11" db="EMBL/GenBank/DDBJ databases">
        <title>Strigops habroptila (kakapo) genome, bStrHab1, primary haplotype, v2.</title>
        <authorList>
            <person name="Jarvis E.D."/>
            <person name="Howard J."/>
            <person name="Rhie A."/>
            <person name="Phillippy A."/>
            <person name="Korlach J."/>
            <person name="Digby A."/>
            <person name="Iorns D."/>
            <person name="Eason D."/>
            <person name="Robertson B."/>
            <person name="Raemaekers T."/>
            <person name="Howe K."/>
            <person name="Lewin H."/>
            <person name="Damas J."/>
            <person name="Hastie A."/>
            <person name="Tracey A."/>
            <person name="Chow W."/>
            <person name="Fedrigo O."/>
        </authorList>
    </citation>
    <scope>NUCLEOTIDE SEQUENCE [LARGE SCALE GENOMIC DNA]</scope>
</reference>
<dbReference type="PROSITE" id="PS50240">
    <property type="entry name" value="TRYPSIN_DOM"/>
    <property type="match status" value="1"/>
</dbReference>
<evidence type="ECO:0000256" key="2">
    <source>
        <dbReference type="ARBA" id="ARBA00022801"/>
    </source>
</evidence>
<accession>A0A672V306</accession>
<dbReference type="PANTHER" id="PTHR24264:SF40">
    <property type="entry name" value="HYALURONAN-BINDING PROTEIN 2"/>
    <property type="match status" value="1"/>
</dbReference>
<organism evidence="5 6">
    <name type="scientific">Strigops habroptila</name>
    <name type="common">Kakapo</name>
    <dbReference type="NCBI Taxonomy" id="2489341"/>
    <lineage>
        <taxon>Eukaryota</taxon>
        <taxon>Metazoa</taxon>
        <taxon>Chordata</taxon>
        <taxon>Craniata</taxon>
        <taxon>Vertebrata</taxon>
        <taxon>Euteleostomi</taxon>
        <taxon>Archelosauria</taxon>
        <taxon>Archosauria</taxon>
        <taxon>Dinosauria</taxon>
        <taxon>Saurischia</taxon>
        <taxon>Theropoda</taxon>
        <taxon>Coelurosauria</taxon>
        <taxon>Aves</taxon>
        <taxon>Neognathae</taxon>
        <taxon>Neoaves</taxon>
        <taxon>Telluraves</taxon>
        <taxon>Australaves</taxon>
        <taxon>Psittaciformes</taxon>
        <taxon>Psittacidae</taxon>
        <taxon>Strigops</taxon>
    </lineage>
</organism>
<keyword evidence="3" id="KW-0720">Serine protease</keyword>
<dbReference type="InterPro" id="IPR009003">
    <property type="entry name" value="Peptidase_S1_PA"/>
</dbReference>
<dbReference type="PRINTS" id="PR00722">
    <property type="entry name" value="CHYMOTRYPSIN"/>
</dbReference>
<evidence type="ECO:0000256" key="1">
    <source>
        <dbReference type="ARBA" id="ARBA00022670"/>
    </source>
</evidence>
<dbReference type="Gene3D" id="2.40.10.10">
    <property type="entry name" value="Trypsin-like serine proteases"/>
    <property type="match status" value="3"/>
</dbReference>
<dbReference type="InterPro" id="IPR001314">
    <property type="entry name" value="Peptidase_S1A"/>
</dbReference>
<dbReference type="GO" id="GO:0004252">
    <property type="term" value="F:serine-type endopeptidase activity"/>
    <property type="evidence" value="ECO:0007669"/>
    <property type="project" value="InterPro"/>
</dbReference>
<evidence type="ECO:0000259" key="4">
    <source>
        <dbReference type="PROSITE" id="PS50240"/>
    </source>
</evidence>
<keyword evidence="2" id="KW-0378">Hydrolase</keyword>
<evidence type="ECO:0000313" key="6">
    <source>
        <dbReference type="Proteomes" id="UP000472266"/>
    </source>
</evidence>
<dbReference type="Proteomes" id="UP000472266">
    <property type="component" value="Chromosome 6"/>
</dbReference>
<dbReference type="SUPFAM" id="SSF50494">
    <property type="entry name" value="Trypsin-like serine proteases"/>
    <property type="match status" value="1"/>
</dbReference>
<dbReference type="CDD" id="cd00190">
    <property type="entry name" value="Tryp_SPc"/>
    <property type="match status" value="1"/>
</dbReference>
<evidence type="ECO:0000256" key="3">
    <source>
        <dbReference type="ARBA" id="ARBA00022825"/>
    </source>
</evidence>
<dbReference type="SMART" id="SM00020">
    <property type="entry name" value="Tryp_SPc"/>
    <property type="match status" value="1"/>
</dbReference>
<name>A0A672V306_STRHB</name>
<evidence type="ECO:0000313" key="5">
    <source>
        <dbReference type="Ensembl" id="ENSSHBP00005021009.1"/>
    </source>
</evidence>
<reference evidence="5" key="2">
    <citation type="submission" date="2025-08" db="UniProtKB">
        <authorList>
            <consortium name="Ensembl"/>
        </authorList>
    </citation>
    <scope>IDENTIFICATION</scope>
</reference>
<dbReference type="InParanoid" id="A0A672V306"/>
<dbReference type="PANTHER" id="PTHR24264">
    <property type="entry name" value="TRYPSIN-RELATED"/>
    <property type="match status" value="1"/>
</dbReference>
<sequence>NTITPNVPLFLLPPGLHAEIYGGTKTTAGKHPWIASLQMKSSPRGEHFCGGVLIKACWVLTAGHCINVYKLGCYKYFLLLFIFSPALLKLKPVDGHCAVETMYVKTACLPYIRFPDGTDCFVSGWGTTEKGICGHFHSKVGCIITASKSYNDILILVNIFLQVLNMYVLSHQGDSGGPLTCVEDGFYYVYGLVSWGDGCGLKNKPGVYTQGHPSAPSGKQP</sequence>
<dbReference type="InterPro" id="IPR001254">
    <property type="entry name" value="Trypsin_dom"/>
</dbReference>
<keyword evidence="1" id="KW-0645">Protease</keyword>
<proteinExistence type="predicted"/>
<dbReference type="InterPro" id="IPR050127">
    <property type="entry name" value="Serine_Proteases_S1"/>
</dbReference>